<evidence type="ECO:0000313" key="3">
    <source>
        <dbReference type="Proteomes" id="UP000000663"/>
    </source>
</evidence>
<dbReference type="Pfam" id="PF13620">
    <property type="entry name" value="CarboxypepD_reg"/>
    <property type="match status" value="1"/>
</dbReference>
<dbReference type="AlphaFoldDB" id="Q0W1S5"/>
<gene>
    <name evidence="2" type="ORF">RCIX2619</name>
</gene>
<dbReference type="eggNOG" id="arCOG03561">
    <property type="taxonomic scope" value="Archaea"/>
</dbReference>
<evidence type="ECO:0008006" key="4">
    <source>
        <dbReference type="Google" id="ProtNLM"/>
    </source>
</evidence>
<keyword evidence="3" id="KW-1185">Reference proteome</keyword>
<protein>
    <recommendedName>
        <fullName evidence="4">Carboxypeptidase regulatory-like domain-containing protein</fullName>
    </recommendedName>
</protein>
<organism evidence="2 3">
    <name type="scientific">Methanocella arvoryzae (strain DSM 22066 / NBRC 105507 / MRE50)</name>
    <dbReference type="NCBI Taxonomy" id="351160"/>
    <lineage>
        <taxon>Archaea</taxon>
        <taxon>Methanobacteriati</taxon>
        <taxon>Methanobacteriota</taxon>
        <taxon>Stenosarchaea group</taxon>
        <taxon>Methanomicrobia</taxon>
        <taxon>Methanocellales</taxon>
        <taxon>Methanocellaceae</taxon>
        <taxon>Methanocella</taxon>
    </lineage>
</organism>
<dbReference type="GeneID" id="5144996"/>
<dbReference type="Gene3D" id="2.60.40.1120">
    <property type="entry name" value="Carboxypeptidase-like, regulatory domain"/>
    <property type="match status" value="2"/>
</dbReference>
<sequence length="289" mass="30522">MSFPRLILIPTIILLASLLISSIPASAAYPGPNTGLPPMPDGYSPGSVTGKVYKTVTTDAVPFIYVALVNASNTSMIYMTTTSDETGRYRFIGISSTSGSAYRIIAKDPAYTDGQTEPFGIPSGTKVFVDVQILPKENYQPTPDPSQAPGTASGRVTQIGTGAPLYGATVCLVSPTNADIVYETTTTDQNGVFRFTDLTDFETPYQIRVSQDGFKDGYSLIFQVEPGVTTDLSVAMDLKPPEITPFPTRDPTTDGSQTSPTPEPSPGFGVAIAILASAIGVAIAGRKKE</sequence>
<evidence type="ECO:0000256" key="1">
    <source>
        <dbReference type="SAM" id="MobiDB-lite"/>
    </source>
</evidence>
<dbReference type="RefSeq" id="WP_012034917.1">
    <property type="nucleotide sequence ID" value="NC_009464.1"/>
</dbReference>
<dbReference type="EMBL" id="AM114193">
    <property type="protein sequence ID" value="CAJ37668.1"/>
    <property type="molecule type" value="Genomic_DNA"/>
</dbReference>
<reference evidence="2 3" key="1">
    <citation type="journal article" date="2006" name="Science">
        <title>Genome of rice cluster I archaea -- the key methane producers in the rice rhizosphere.</title>
        <authorList>
            <person name="Erkel C."/>
            <person name="Kube M."/>
            <person name="Reinhardt R."/>
            <person name="Liesack W."/>
        </authorList>
    </citation>
    <scope>NUCLEOTIDE SEQUENCE [LARGE SCALE GENOMIC DNA]</scope>
    <source>
        <strain evidence="3">DSM 22066 / NBRC 105507 / MRE50</strain>
    </source>
</reference>
<dbReference type="InterPro" id="IPR008969">
    <property type="entry name" value="CarboxyPept-like_regulatory"/>
</dbReference>
<dbReference type="KEGG" id="rci:RCIX2619"/>
<name>Q0W1S5_METAR</name>
<dbReference type="SUPFAM" id="SSF49464">
    <property type="entry name" value="Carboxypeptidase regulatory domain-like"/>
    <property type="match status" value="1"/>
</dbReference>
<proteinExistence type="predicted"/>
<evidence type="ECO:0000313" key="2">
    <source>
        <dbReference type="EMBL" id="CAJ37668.1"/>
    </source>
</evidence>
<accession>Q0W1S5</accession>
<dbReference type="Proteomes" id="UP000000663">
    <property type="component" value="Chromosome"/>
</dbReference>
<feature type="region of interest" description="Disordered" evidence="1">
    <location>
        <begin position="240"/>
        <end position="267"/>
    </location>
</feature>